<proteinExistence type="predicted"/>
<feature type="region of interest" description="Disordered" evidence="1">
    <location>
        <begin position="17"/>
        <end position="53"/>
    </location>
</feature>
<dbReference type="EMBL" id="WNWW01000254">
    <property type="protein sequence ID" value="KAF3427432.1"/>
    <property type="molecule type" value="Genomic_DNA"/>
</dbReference>
<feature type="compositionally biased region" description="Basic residues" evidence="1">
    <location>
        <begin position="17"/>
        <end position="30"/>
    </location>
</feature>
<protein>
    <submittedName>
        <fullName evidence="2">Uncharacterized protein</fullName>
    </submittedName>
</protein>
<comment type="caution">
    <text evidence="2">The sequence shown here is derived from an EMBL/GenBank/DDBJ whole genome shotgun (WGS) entry which is preliminary data.</text>
</comment>
<keyword evidence="3" id="KW-1185">Reference proteome</keyword>
<dbReference type="Proteomes" id="UP000655588">
    <property type="component" value="Unassembled WGS sequence"/>
</dbReference>
<reference evidence="2" key="1">
    <citation type="submission" date="2019-11" db="EMBL/GenBank/DDBJ databases">
        <title>The nuclear and mitochondrial genomes of Frieseomelitta varia - a highly eusocial stingless bee (Meliponini) with a permanently sterile worker caste.</title>
        <authorList>
            <person name="Freitas F.C.P."/>
            <person name="Lourenco A.P."/>
            <person name="Nunes F.M.F."/>
            <person name="Paschoal A.R."/>
            <person name="Abreu F.C.P."/>
            <person name="Barbin F.O."/>
            <person name="Bataglia L."/>
            <person name="Cardoso-Junior C.A.M."/>
            <person name="Cervoni M.S."/>
            <person name="Silva S.R."/>
            <person name="Dalarmi F."/>
            <person name="Del Lama M.A."/>
            <person name="Depintor T.S."/>
            <person name="Ferreira K.M."/>
            <person name="Goria P.S."/>
            <person name="Jaskot M.C."/>
            <person name="Lago D.C."/>
            <person name="Luna-Lucena D."/>
            <person name="Moda L.M."/>
            <person name="Nascimento L."/>
            <person name="Pedrino M."/>
            <person name="Rabico F.O."/>
            <person name="Sanches F.C."/>
            <person name="Santos D.E."/>
            <person name="Santos C.G."/>
            <person name="Vieira J."/>
            <person name="Lopes T.F."/>
            <person name="Barchuk A.R."/>
            <person name="Hartfelder K."/>
            <person name="Simoes Z.L.P."/>
            <person name="Bitondi M.M.G."/>
            <person name="Pinheiro D.G."/>
        </authorList>
    </citation>
    <scope>NUCLEOTIDE SEQUENCE</scope>
    <source>
        <strain evidence="2">USP_RPSP 00005682</strain>
        <tissue evidence="2">Whole individual</tissue>
    </source>
</reference>
<dbReference type="AlphaFoldDB" id="A0A833SEI5"/>
<name>A0A833SEI5_9HYME</name>
<sequence length="88" mass="10304">MINHEAALVTELYSLRQKSKKRKKKKKSFVTHKNSTQPRESNQSVPICDLSPDKNKLELSKSQKRLLIMLDYGRESRMVKGLRTVTFR</sequence>
<evidence type="ECO:0000313" key="2">
    <source>
        <dbReference type="EMBL" id="KAF3427432.1"/>
    </source>
</evidence>
<evidence type="ECO:0000313" key="3">
    <source>
        <dbReference type="Proteomes" id="UP000655588"/>
    </source>
</evidence>
<accession>A0A833SEI5</accession>
<feature type="compositionally biased region" description="Polar residues" evidence="1">
    <location>
        <begin position="31"/>
        <end position="45"/>
    </location>
</feature>
<organism evidence="2 3">
    <name type="scientific">Frieseomelitta varia</name>
    <dbReference type="NCBI Taxonomy" id="561572"/>
    <lineage>
        <taxon>Eukaryota</taxon>
        <taxon>Metazoa</taxon>
        <taxon>Ecdysozoa</taxon>
        <taxon>Arthropoda</taxon>
        <taxon>Hexapoda</taxon>
        <taxon>Insecta</taxon>
        <taxon>Pterygota</taxon>
        <taxon>Neoptera</taxon>
        <taxon>Endopterygota</taxon>
        <taxon>Hymenoptera</taxon>
        <taxon>Apocrita</taxon>
        <taxon>Aculeata</taxon>
        <taxon>Apoidea</taxon>
        <taxon>Anthophila</taxon>
        <taxon>Apidae</taxon>
        <taxon>Frieseomelitta</taxon>
    </lineage>
</organism>
<gene>
    <name evidence="2" type="ORF">E2986_10870</name>
</gene>
<evidence type="ECO:0000256" key="1">
    <source>
        <dbReference type="SAM" id="MobiDB-lite"/>
    </source>
</evidence>